<organism evidence="2">
    <name type="scientific">Paraconexibacter sp. AEG42_29</name>
    <dbReference type="NCBI Taxonomy" id="2997339"/>
    <lineage>
        <taxon>Bacteria</taxon>
        <taxon>Bacillati</taxon>
        <taxon>Actinomycetota</taxon>
        <taxon>Thermoleophilia</taxon>
        <taxon>Solirubrobacterales</taxon>
        <taxon>Paraconexibacteraceae</taxon>
        <taxon>Paraconexibacter</taxon>
    </lineage>
</organism>
<feature type="region of interest" description="Disordered" evidence="1">
    <location>
        <begin position="1"/>
        <end position="24"/>
    </location>
</feature>
<protein>
    <recommendedName>
        <fullName evidence="3">DUF1800 domain-containing protein</fullName>
    </recommendedName>
</protein>
<proteinExistence type="predicted"/>
<sequence length="539" mass="58296">MAFLLRKAKAKPKLKKKLTPAQKKALAKKKAAAAAAKRKAAAKKAAAKKAAAKKKAAAAAAAKKKAAGGAAPIAVTDTLPAPPPATIPAPVPAAPAPQRTVDFGRPQAERLLWRAGFGPRPGDVDRLVAMGLDAAVRSLVYPQGGASLVGPAPRDEQGQPLAPNDVWGHDGVWWLDRMVRSDQPLVERMTLLWHDWFATSRDKVGSAQLMLDQNALLRRHALGSFADLLRDVTRDPAMLSFLDGIDNRVGSPNENYAREVMELFTLGAGRGAYSEDDVRELARAFTGFRADWRDGVGLTNFRFDAARHDNGNKTVFGRTGNWGVDDGWRLCLEHPLHASFVVQKLWSAFIPQAPDAGTVAALAQAYVGSGHQIAPVVEAILKHPDLYYGERMVKAPVVFIAGLLRETGRSVDTDAWAWLMRLAGQQLFFPPSVAGWDESRWLDTSSWRGRWYAAAFVLRTTVADGKTYSATETPEEAVDAALAFLGSPTLTPEMRAAVVDSARSMLAGGVPNWGQASYRAVRQNGLRMLIATCSDHQTC</sequence>
<gene>
    <name evidence="2" type="ORF">DSM112329_04061</name>
</gene>
<feature type="compositionally biased region" description="Basic residues" evidence="1">
    <location>
        <begin position="1"/>
        <end position="18"/>
    </location>
</feature>
<evidence type="ECO:0008006" key="3">
    <source>
        <dbReference type="Google" id="ProtNLM"/>
    </source>
</evidence>
<dbReference type="EMBL" id="CP114014">
    <property type="protein sequence ID" value="XAY07181.1"/>
    <property type="molecule type" value="Genomic_DNA"/>
</dbReference>
<accession>A0AAU7AZK5</accession>
<evidence type="ECO:0000313" key="2">
    <source>
        <dbReference type="EMBL" id="XAY07181.1"/>
    </source>
</evidence>
<evidence type="ECO:0000256" key="1">
    <source>
        <dbReference type="SAM" id="MobiDB-lite"/>
    </source>
</evidence>
<dbReference type="RefSeq" id="WP_354698387.1">
    <property type="nucleotide sequence ID" value="NZ_CP114014.1"/>
</dbReference>
<dbReference type="Pfam" id="PF08811">
    <property type="entry name" value="DUF1800"/>
    <property type="match status" value="1"/>
</dbReference>
<name>A0AAU7AZK5_9ACTN</name>
<reference evidence="2" key="1">
    <citation type="submission" date="2022-12" db="EMBL/GenBank/DDBJ databases">
        <title>Paraconexibacter alkalitolerans sp. nov. and Baekduia alba sp. nov., isolated from soil and emended description of the genera Paraconexibacter (Chun et al., 2020) and Baekduia (An et al., 2020).</title>
        <authorList>
            <person name="Vieira S."/>
            <person name="Huber K.J."/>
            <person name="Geppert A."/>
            <person name="Wolf J."/>
            <person name="Neumann-Schaal M."/>
            <person name="Muesken M."/>
            <person name="Overmann J."/>
        </authorList>
    </citation>
    <scope>NUCLEOTIDE SEQUENCE</scope>
    <source>
        <strain evidence="2">AEG42_29</strain>
    </source>
</reference>
<dbReference type="AlphaFoldDB" id="A0AAU7AZK5"/>
<dbReference type="KEGG" id="parq:DSM112329_04061"/>
<dbReference type="InterPro" id="IPR014917">
    <property type="entry name" value="DUF1800"/>
</dbReference>